<dbReference type="AlphaFoldDB" id="A0A4R5PN50"/>
<dbReference type="EMBL" id="SMSI01000001">
    <property type="protein sequence ID" value="TDH38474.1"/>
    <property type="molecule type" value="Genomic_DNA"/>
</dbReference>
<evidence type="ECO:0000313" key="4">
    <source>
        <dbReference type="EMBL" id="TDH38474.1"/>
    </source>
</evidence>
<dbReference type="NCBIfam" id="NF008951">
    <property type="entry name" value="PRK12295.1-4"/>
    <property type="match status" value="1"/>
</dbReference>
<dbReference type="InterPro" id="IPR045864">
    <property type="entry name" value="aa-tRNA-synth_II/BPL/LPL"/>
</dbReference>
<dbReference type="PANTHER" id="PTHR43707">
    <property type="entry name" value="HISTIDYL-TRNA SYNTHETASE"/>
    <property type="match status" value="1"/>
</dbReference>
<organism evidence="4 5">
    <name type="scientific">Pseudohoeflea suaedae</name>
    <dbReference type="NCBI Taxonomy" id="877384"/>
    <lineage>
        <taxon>Bacteria</taxon>
        <taxon>Pseudomonadati</taxon>
        <taxon>Pseudomonadota</taxon>
        <taxon>Alphaproteobacteria</taxon>
        <taxon>Hyphomicrobiales</taxon>
        <taxon>Rhizobiaceae</taxon>
        <taxon>Pseudohoeflea</taxon>
    </lineage>
</organism>
<protein>
    <submittedName>
        <fullName evidence="4">ATP phosphoribosyltransferase regulatory subunit</fullName>
    </submittedName>
</protein>
<proteinExistence type="predicted"/>
<dbReference type="InterPro" id="IPR004516">
    <property type="entry name" value="HisRS/HisZ"/>
</dbReference>
<dbReference type="GO" id="GO:0016757">
    <property type="term" value="F:glycosyltransferase activity"/>
    <property type="evidence" value="ECO:0007669"/>
    <property type="project" value="UniProtKB-KW"/>
</dbReference>
<keyword evidence="4" id="KW-0808">Transferase</keyword>
<feature type="domain" description="Class II Histidinyl-tRNA synthetase (HisRS)-like catalytic core" evidence="3">
    <location>
        <begin position="8"/>
        <end position="364"/>
    </location>
</feature>
<feature type="binding site" evidence="2">
    <location>
        <begin position="318"/>
        <end position="319"/>
    </location>
    <ligand>
        <name>L-histidine</name>
        <dbReference type="ChEBI" id="CHEBI:57595"/>
    </ligand>
</feature>
<dbReference type="GO" id="GO:0000105">
    <property type="term" value="P:L-histidine biosynthetic process"/>
    <property type="evidence" value="ECO:0007669"/>
    <property type="project" value="UniProtKB-KW"/>
</dbReference>
<dbReference type="Pfam" id="PF13393">
    <property type="entry name" value="tRNA-synt_His"/>
    <property type="match status" value="1"/>
</dbReference>
<dbReference type="SUPFAM" id="SSF55681">
    <property type="entry name" value="Class II aaRS and biotin synthetases"/>
    <property type="match status" value="1"/>
</dbReference>
<reference evidence="4 5" key="1">
    <citation type="journal article" date="2013" name="Int. J. Syst. Evol. Microbiol.">
        <title>Hoeflea suaedae sp. nov., an endophytic bacterium isolated from the root of the halophyte Suaeda maritima.</title>
        <authorList>
            <person name="Chung E.J."/>
            <person name="Park J.A."/>
            <person name="Pramanik P."/>
            <person name="Bibi F."/>
            <person name="Jeon C.O."/>
            <person name="Chung Y.R."/>
        </authorList>
    </citation>
    <scope>NUCLEOTIDE SEQUENCE [LARGE SCALE GENOMIC DNA]</scope>
    <source>
        <strain evidence="4 5">YC6898</strain>
    </source>
</reference>
<keyword evidence="1" id="KW-0028">Amino-acid biosynthesis</keyword>
<dbReference type="GO" id="GO:0006427">
    <property type="term" value="P:histidyl-tRNA aminoacylation"/>
    <property type="evidence" value="ECO:0007669"/>
    <property type="project" value="TreeGrafter"/>
</dbReference>
<name>A0A4R5PN50_9HYPH</name>
<sequence length="375" mass="39893">MTAVQLPDFADELVAAMAARGTNRAEIPVIQPAEPFLDMAGEDLRRRIYLTENENGDSLCLRPEFTIPVCLGHIAGQVGTPRRYAYLGQVFRQRREGGNEFFQAGIEDLGETDTAAADARAIADAAGLLGQLLPGTDLSITIGDQALFEAVVAGLGLPAGWQKRLIHAFGDDAALARMIESLASAQSSTVEESELGELIAAGNIAALADHIATVMEETGYSSHASRSPEEIASRLVEKTELEKTRLSDKAFAALKTFLSLDAPLSEAVATLDGFARDAGLATGAALELFAARVERIGASGADLSTMRWRAAFGRPLDYYTGLVFEIGADGAVLAGGGRYDRMMTLLGATEEIPAVGFSLWIDRIETARNAKETGR</sequence>
<comment type="caution">
    <text evidence="4">The sequence shown here is derived from an EMBL/GenBank/DDBJ whole genome shotgun (WGS) entry which is preliminary data.</text>
</comment>
<dbReference type="GO" id="GO:0004821">
    <property type="term" value="F:histidine-tRNA ligase activity"/>
    <property type="evidence" value="ECO:0007669"/>
    <property type="project" value="TreeGrafter"/>
</dbReference>
<feature type="binding site" evidence="2">
    <location>
        <position position="107"/>
    </location>
    <ligand>
        <name>L-histidine</name>
        <dbReference type="ChEBI" id="CHEBI:57595"/>
    </ligand>
</feature>
<dbReference type="Gene3D" id="3.30.930.10">
    <property type="entry name" value="Bira Bifunctional Protein, Domain 2"/>
    <property type="match status" value="1"/>
</dbReference>
<evidence type="ECO:0000256" key="2">
    <source>
        <dbReference type="PIRSR" id="PIRSR001549-1"/>
    </source>
</evidence>
<evidence type="ECO:0000256" key="1">
    <source>
        <dbReference type="ARBA" id="ARBA00023102"/>
    </source>
</evidence>
<feature type="binding site" evidence="2">
    <location>
        <position position="92"/>
    </location>
    <ligand>
        <name>L-histidine</name>
        <dbReference type="ChEBI" id="CHEBI:57595"/>
    </ligand>
</feature>
<keyword evidence="5" id="KW-1185">Reference proteome</keyword>
<evidence type="ECO:0000259" key="3">
    <source>
        <dbReference type="Pfam" id="PF13393"/>
    </source>
</evidence>
<dbReference type="OrthoDB" id="9797914at2"/>
<dbReference type="RefSeq" id="WP_133283309.1">
    <property type="nucleotide sequence ID" value="NZ_SMSI01000001.1"/>
</dbReference>
<gene>
    <name evidence="4" type="ORF">E2A64_05030</name>
</gene>
<dbReference type="PANTHER" id="PTHR43707:SF1">
    <property type="entry name" value="HISTIDINE--TRNA LIGASE, MITOCHONDRIAL-RELATED"/>
    <property type="match status" value="1"/>
</dbReference>
<feature type="binding site" evidence="2">
    <location>
        <begin position="64"/>
        <end position="66"/>
    </location>
    <ligand>
        <name>L-histidine</name>
        <dbReference type="ChEBI" id="CHEBI:57595"/>
    </ligand>
</feature>
<keyword evidence="4" id="KW-0328">Glycosyltransferase</keyword>
<dbReference type="PIRSF" id="PIRSF001549">
    <property type="entry name" value="His-tRNA_synth"/>
    <property type="match status" value="1"/>
</dbReference>
<accession>A0A4R5PN50</accession>
<keyword evidence="1" id="KW-0368">Histidine biosynthesis</keyword>
<dbReference type="InterPro" id="IPR041715">
    <property type="entry name" value="HisRS-like_core"/>
</dbReference>
<feature type="binding site" evidence="2">
    <location>
        <position position="103"/>
    </location>
    <ligand>
        <name>L-histidine</name>
        <dbReference type="ChEBI" id="CHEBI:57595"/>
    </ligand>
</feature>
<feature type="binding site" evidence="2">
    <location>
        <position position="314"/>
    </location>
    <ligand>
        <name>L-histidine</name>
        <dbReference type="ChEBI" id="CHEBI:57595"/>
    </ligand>
</feature>
<dbReference type="GO" id="GO:0005737">
    <property type="term" value="C:cytoplasm"/>
    <property type="evidence" value="ECO:0007669"/>
    <property type="project" value="InterPro"/>
</dbReference>
<dbReference type="Proteomes" id="UP000295131">
    <property type="component" value="Unassembled WGS sequence"/>
</dbReference>
<evidence type="ECO:0000313" key="5">
    <source>
        <dbReference type="Proteomes" id="UP000295131"/>
    </source>
</evidence>